<reference evidence="3" key="1">
    <citation type="journal article" date="2019" name="Gigascience">
        <title>De novo genome assembly of the endangered Acer yangbiense, a plant species with extremely small populations endemic to Yunnan Province, China.</title>
        <authorList>
            <person name="Yang J."/>
            <person name="Wariss H.M."/>
            <person name="Tao L."/>
            <person name="Zhang R."/>
            <person name="Yun Q."/>
            <person name="Hollingsworth P."/>
            <person name="Dao Z."/>
            <person name="Luo G."/>
            <person name="Guo H."/>
            <person name="Ma Y."/>
            <person name="Sun W."/>
        </authorList>
    </citation>
    <scope>NUCLEOTIDE SEQUENCE [LARGE SCALE GENOMIC DNA]</scope>
    <source>
        <strain evidence="3">cv. br00</strain>
    </source>
</reference>
<dbReference type="GO" id="GO:0046872">
    <property type="term" value="F:metal ion binding"/>
    <property type="evidence" value="ECO:0007669"/>
    <property type="project" value="InterPro"/>
</dbReference>
<evidence type="ECO:0000313" key="2">
    <source>
        <dbReference type="EMBL" id="KAB5548375.1"/>
    </source>
</evidence>
<comment type="caution">
    <text evidence="2">The sequence shown here is derived from an EMBL/GenBank/DDBJ whole genome shotgun (WGS) entry which is preliminary data.</text>
</comment>
<dbReference type="AlphaFoldDB" id="A0A5N5LZK1"/>
<dbReference type="PANTHER" id="PTHR38160">
    <property type="entry name" value="ZINC FINGER CCCH DOMAIN-CONTAINING PROTEIN 40"/>
    <property type="match status" value="1"/>
</dbReference>
<dbReference type="Proteomes" id="UP000326939">
    <property type="component" value="Chromosome 7"/>
</dbReference>
<accession>A0A5N5LZK1</accession>
<keyword evidence="3" id="KW-1185">Reference proteome</keyword>
<dbReference type="InterPro" id="IPR045868">
    <property type="entry name" value="Znf_C3H13/40"/>
</dbReference>
<evidence type="ECO:0000313" key="3">
    <source>
        <dbReference type="Proteomes" id="UP000326939"/>
    </source>
</evidence>
<feature type="region of interest" description="Disordered" evidence="1">
    <location>
        <begin position="227"/>
        <end position="247"/>
    </location>
</feature>
<dbReference type="PANTHER" id="PTHR38160:SF1">
    <property type="entry name" value="ZINC FINGER CCCH DOMAIN-CONTAINING PROTEIN 40"/>
    <property type="match status" value="1"/>
</dbReference>
<feature type="compositionally biased region" description="Basic and acidic residues" evidence="1">
    <location>
        <begin position="136"/>
        <end position="153"/>
    </location>
</feature>
<feature type="compositionally biased region" description="Basic and acidic residues" evidence="1">
    <location>
        <begin position="74"/>
        <end position="83"/>
    </location>
</feature>
<gene>
    <name evidence="2" type="ORF">DKX38_011781</name>
</gene>
<protein>
    <submittedName>
        <fullName evidence="2">Uncharacterized protein</fullName>
    </submittedName>
</protein>
<sequence length="445" mass="49387">MIIWTWQATLSEFSSLISSPFSSLYLGGDQNLLSFLESFSRDFYRRKYALFCGSYFMKKPILLADGTRDYRGGDLRDKLDQRLSPKRQYSPGKDANRQHSFHGSSPSRSLEKSNDRKRRKKQQYDGQSDFSGSLKVSDRADDQVMERKSVSSELKEMQSNINKLEHQKSELTILLEKKAEEVDSLTSRIQELEAQLSVEKEECKRITSNIKKSEVRFKKLGDQLVSGTATGCNEEDSSIKTVNDGETNGHCAISTQNEMQKPNNSSLIEKGLGGKQYTAEKSTRGNLTNGGHQAENIRLSKLSQFHSHPALLNSNLEFGVVDNRNGSHCPIGNEGKQKKGKSISASIPLDKTKGSFSVLHAPSTSMAARAIDDLVEIETGENVEVVENISLGVARGGVTSMARSLPLSLPPPPPIHRNTYSKYEGEDENVDVGGLEEEMVDVDIV</sequence>
<dbReference type="EMBL" id="VDCV01000007">
    <property type="protein sequence ID" value="KAB5548375.1"/>
    <property type="molecule type" value="Genomic_DNA"/>
</dbReference>
<feature type="region of interest" description="Disordered" evidence="1">
    <location>
        <begin position="74"/>
        <end position="153"/>
    </location>
</feature>
<proteinExistence type="predicted"/>
<organism evidence="2 3">
    <name type="scientific">Salix brachista</name>
    <dbReference type="NCBI Taxonomy" id="2182728"/>
    <lineage>
        <taxon>Eukaryota</taxon>
        <taxon>Viridiplantae</taxon>
        <taxon>Streptophyta</taxon>
        <taxon>Embryophyta</taxon>
        <taxon>Tracheophyta</taxon>
        <taxon>Spermatophyta</taxon>
        <taxon>Magnoliopsida</taxon>
        <taxon>eudicotyledons</taxon>
        <taxon>Gunneridae</taxon>
        <taxon>Pentapetalae</taxon>
        <taxon>rosids</taxon>
        <taxon>fabids</taxon>
        <taxon>Malpighiales</taxon>
        <taxon>Salicaceae</taxon>
        <taxon>Saliceae</taxon>
        <taxon>Salix</taxon>
    </lineage>
</organism>
<name>A0A5N5LZK1_9ROSI</name>
<evidence type="ECO:0000256" key="1">
    <source>
        <dbReference type="SAM" id="MobiDB-lite"/>
    </source>
</evidence>